<organism evidence="1">
    <name type="scientific">Populus alba</name>
    <name type="common">White poplar</name>
    <dbReference type="NCBI Taxonomy" id="43335"/>
    <lineage>
        <taxon>Eukaryota</taxon>
        <taxon>Viridiplantae</taxon>
        <taxon>Streptophyta</taxon>
        <taxon>Embryophyta</taxon>
        <taxon>Tracheophyta</taxon>
        <taxon>Spermatophyta</taxon>
        <taxon>Magnoliopsida</taxon>
        <taxon>eudicotyledons</taxon>
        <taxon>Gunneridae</taxon>
        <taxon>Pentapetalae</taxon>
        <taxon>rosids</taxon>
        <taxon>fabids</taxon>
        <taxon>Malpighiales</taxon>
        <taxon>Salicaceae</taxon>
        <taxon>Saliceae</taxon>
        <taxon>Populus</taxon>
    </lineage>
</organism>
<evidence type="ECO:0000313" key="1">
    <source>
        <dbReference type="EMBL" id="TKS09037.1"/>
    </source>
</evidence>
<dbReference type="PANTHER" id="PTHR47481">
    <property type="match status" value="1"/>
</dbReference>
<gene>
    <name evidence="1" type="ORF">D5086_0000097240</name>
</gene>
<dbReference type="EMBL" id="RCHU01000287">
    <property type="protein sequence ID" value="TKS09037.1"/>
    <property type="molecule type" value="Genomic_DNA"/>
</dbReference>
<dbReference type="PANTHER" id="PTHR47481:SF31">
    <property type="entry name" value="OS01G0873500 PROTEIN"/>
    <property type="match status" value="1"/>
</dbReference>
<proteinExistence type="predicted"/>
<dbReference type="STRING" id="43335.A0A4U5QIS6"/>
<reference evidence="1" key="1">
    <citation type="submission" date="2018-10" db="EMBL/GenBank/DDBJ databases">
        <title>Population genomic analysis revealed the cold adaptation of white poplar.</title>
        <authorList>
            <person name="Liu Y.-J."/>
        </authorList>
    </citation>
    <scope>NUCLEOTIDE SEQUENCE [LARGE SCALE GENOMIC DNA]</scope>
    <source>
        <strain evidence="1">PAL-ZL1</strain>
    </source>
</reference>
<name>A0A4U5QIS6_POPAL</name>
<sequence length="405" mass="44484">MDSSTSSVLPMSSAPEFSLAKTHLPDISIKLASNNYLLCKAQVIPILRGHALLGYVTNDISCPDSTIVGADGTLQLNPAATLLQTLYESHTRDRKQQKKGELQTLSKGSYSLEDYLHRVKSLALSLRGVGKPMLQNAKTTSSNVAFYTNKNRSHTKPHGNFNMCDRPGRSFGCERGGITCFRCGGPNHKIDGCFASDDEAAQYKAFAAIQVRDNTEDSWYPDTGANKHMTSNPSEVQGMDSYSSTDTVMFGNGNGLAIVANHKGYCCLEPHYSRLFINRHVKFNELHFPFKTTTISKSSNPRLFQLQTLPKSLENHALPRPPISLPTNGVSATELVTYQSSEFQPEVPIPLQSVLPSSPTESSSFILPLCIHPMVTRAQTGNLKPKSFFTTRHPIPVCFIVDLTA</sequence>
<protein>
    <recommendedName>
        <fullName evidence="2">CCHC-type domain-containing protein</fullName>
    </recommendedName>
</protein>
<evidence type="ECO:0008006" key="2">
    <source>
        <dbReference type="Google" id="ProtNLM"/>
    </source>
</evidence>
<dbReference type="AlphaFoldDB" id="A0A4U5QIS6"/>
<accession>A0A4U5QIS6</accession>
<comment type="caution">
    <text evidence="1">The sequence shown here is derived from an EMBL/GenBank/DDBJ whole genome shotgun (WGS) entry which is preliminary data.</text>
</comment>